<dbReference type="InterPro" id="IPR002104">
    <property type="entry name" value="Integrase_catalytic"/>
</dbReference>
<accession>A0A8I1WGM7</accession>
<dbReference type="InterPro" id="IPR013762">
    <property type="entry name" value="Integrase-like_cat_sf"/>
</dbReference>
<dbReference type="Pfam" id="PF00589">
    <property type="entry name" value="Phage_integrase"/>
    <property type="match status" value="1"/>
</dbReference>
<dbReference type="GO" id="GO:0015074">
    <property type="term" value="P:DNA integration"/>
    <property type="evidence" value="ECO:0007669"/>
    <property type="project" value="InterPro"/>
</dbReference>
<dbReference type="PANTHER" id="PTHR30349:SF82">
    <property type="entry name" value="INTEGRASE_RECOMBINASE YOEC-RELATED"/>
    <property type="match status" value="1"/>
</dbReference>
<dbReference type="Gene3D" id="1.10.443.10">
    <property type="entry name" value="Intergrase catalytic core"/>
    <property type="match status" value="1"/>
</dbReference>
<evidence type="ECO:0000313" key="4">
    <source>
        <dbReference type="Proteomes" id="UP000665181"/>
    </source>
</evidence>
<evidence type="ECO:0000313" key="3">
    <source>
        <dbReference type="EMBL" id="MBO3796490.1"/>
    </source>
</evidence>
<evidence type="ECO:0000256" key="1">
    <source>
        <dbReference type="ARBA" id="ARBA00023172"/>
    </source>
</evidence>
<comment type="caution">
    <text evidence="3">The sequence shown here is derived from an EMBL/GenBank/DDBJ whole genome shotgun (WGS) entry which is preliminary data.</text>
</comment>
<dbReference type="GO" id="GO:0006310">
    <property type="term" value="P:DNA recombination"/>
    <property type="evidence" value="ECO:0007669"/>
    <property type="project" value="UniProtKB-KW"/>
</dbReference>
<dbReference type="EMBL" id="JAGFPW010000026">
    <property type="protein sequence ID" value="MBO3796490.1"/>
    <property type="molecule type" value="Genomic_DNA"/>
</dbReference>
<sequence length="181" mass="21114">MNQLQNVQPIRSLEKIDDMKWALKKFCSERDYMYFLIGINCGLRGGDLVKLTQAQCKKKKFVVKEGKTKKPRSINLAMIHDEIINYIGKYPNKWMFPSQKGDSHITRSHAYDQMRKAADMAEVEGVGTHTLRKTFGYWYYKQTKDVAQLQKIFNHGHPETTLSYIGITEEEIDKSLDNFKL</sequence>
<gene>
    <name evidence="3" type="ORF">J5227_19775</name>
</gene>
<dbReference type="InterPro" id="IPR011010">
    <property type="entry name" value="DNA_brk_join_enz"/>
</dbReference>
<dbReference type="InterPro" id="IPR050090">
    <property type="entry name" value="Tyrosine_recombinase_XerCD"/>
</dbReference>
<dbReference type="GO" id="GO:0003677">
    <property type="term" value="F:DNA binding"/>
    <property type="evidence" value="ECO:0007669"/>
    <property type="project" value="InterPro"/>
</dbReference>
<organism evidence="3 4">
    <name type="scientific">Bacillus subtilis</name>
    <dbReference type="NCBI Taxonomy" id="1423"/>
    <lineage>
        <taxon>Bacteria</taxon>
        <taxon>Bacillati</taxon>
        <taxon>Bacillota</taxon>
        <taxon>Bacilli</taxon>
        <taxon>Bacillales</taxon>
        <taxon>Bacillaceae</taxon>
        <taxon>Bacillus</taxon>
    </lineage>
</organism>
<name>A0A8I1WGM7_BACIU</name>
<dbReference type="RefSeq" id="WP_208556779.1">
    <property type="nucleotide sequence ID" value="NZ_JAGFPW010000026.1"/>
</dbReference>
<dbReference type="PROSITE" id="PS51898">
    <property type="entry name" value="TYR_RECOMBINASE"/>
    <property type="match status" value="1"/>
</dbReference>
<feature type="domain" description="Tyr recombinase" evidence="2">
    <location>
        <begin position="8"/>
        <end position="177"/>
    </location>
</feature>
<dbReference type="SUPFAM" id="SSF56349">
    <property type="entry name" value="DNA breaking-rejoining enzymes"/>
    <property type="match status" value="1"/>
</dbReference>
<reference evidence="3" key="1">
    <citation type="submission" date="2021-03" db="EMBL/GenBank/DDBJ databases">
        <title>Isolation of Bacillus subtilis from fermented food sample.</title>
        <authorList>
            <person name="Lakshmanan V."/>
            <person name="Athira K."/>
            <person name="Rajagopal K."/>
        </authorList>
    </citation>
    <scope>NUCLEOTIDE SEQUENCE</scope>
    <source>
        <strain evidence="3">S1</strain>
    </source>
</reference>
<protein>
    <submittedName>
        <fullName evidence="3">Tyrosine-type recombinase/integrase</fullName>
    </submittedName>
</protein>
<keyword evidence="1" id="KW-0233">DNA recombination</keyword>
<proteinExistence type="predicted"/>
<dbReference type="PANTHER" id="PTHR30349">
    <property type="entry name" value="PHAGE INTEGRASE-RELATED"/>
    <property type="match status" value="1"/>
</dbReference>
<evidence type="ECO:0000259" key="2">
    <source>
        <dbReference type="PROSITE" id="PS51898"/>
    </source>
</evidence>
<dbReference type="Proteomes" id="UP000665181">
    <property type="component" value="Unassembled WGS sequence"/>
</dbReference>
<dbReference type="AlphaFoldDB" id="A0A8I1WGM7"/>